<name>A0A143PV68_LUTPR</name>
<evidence type="ECO:0000313" key="5">
    <source>
        <dbReference type="EMBL" id="AMY12585.1"/>
    </source>
</evidence>
<dbReference type="GO" id="GO:0004751">
    <property type="term" value="F:ribose-5-phosphate isomerase activity"/>
    <property type="evidence" value="ECO:0007669"/>
    <property type="project" value="TreeGrafter"/>
</dbReference>
<dbReference type="PANTHER" id="PTHR30345">
    <property type="entry name" value="RIBOSE-5-PHOSPHATE ISOMERASE B"/>
    <property type="match status" value="1"/>
</dbReference>
<evidence type="ECO:0000256" key="3">
    <source>
        <dbReference type="PIRSR" id="PIRSR005384-1"/>
    </source>
</evidence>
<dbReference type="EMBL" id="CP015136">
    <property type="protein sequence ID" value="AMY12585.1"/>
    <property type="molecule type" value="Genomic_DNA"/>
</dbReference>
<feature type="binding site" evidence="4">
    <location>
        <position position="115"/>
    </location>
    <ligand>
        <name>D-ribulose 5-phosphate</name>
        <dbReference type="ChEBI" id="CHEBI:58121"/>
    </ligand>
</feature>
<dbReference type="PATRIC" id="fig|1813736.3.peg.6164"/>
<dbReference type="GO" id="GO:0019316">
    <property type="term" value="P:D-allose catabolic process"/>
    <property type="evidence" value="ECO:0007669"/>
    <property type="project" value="TreeGrafter"/>
</dbReference>
<dbReference type="PANTHER" id="PTHR30345:SF0">
    <property type="entry name" value="DNA DAMAGE-REPAIR_TOLERATION PROTEIN DRT102"/>
    <property type="match status" value="1"/>
</dbReference>
<comment type="similarity">
    <text evidence="1">Belongs to the LacAB/RpiB family.</text>
</comment>
<keyword evidence="6" id="KW-1185">Reference proteome</keyword>
<dbReference type="STRING" id="1855912.LuPra_05863"/>
<dbReference type="GO" id="GO:0009052">
    <property type="term" value="P:pentose-phosphate shunt, non-oxidative branch"/>
    <property type="evidence" value="ECO:0007669"/>
    <property type="project" value="TreeGrafter"/>
</dbReference>
<feature type="binding site" evidence="4">
    <location>
        <begin position="24"/>
        <end position="25"/>
    </location>
    <ligand>
        <name>D-ribulose 5-phosphate</name>
        <dbReference type="ChEBI" id="CHEBI:58121"/>
    </ligand>
</feature>
<protein>
    <submittedName>
        <fullName evidence="5">Sugar phosphate isomerase YwlF</fullName>
        <ecNumber evidence="5">5.3.1.-</ecNumber>
    </submittedName>
</protein>
<dbReference type="InterPro" id="IPR003500">
    <property type="entry name" value="RpiB_LacA_LacB"/>
</dbReference>
<dbReference type="EC" id="5.3.1.-" evidence="5"/>
<feature type="active site" description="Proton acceptor" evidence="3">
    <location>
        <position position="81"/>
    </location>
</feature>
<evidence type="ECO:0000256" key="2">
    <source>
        <dbReference type="ARBA" id="ARBA00023235"/>
    </source>
</evidence>
<dbReference type="KEGG" id="abac:LuPra_05863"/>
<accession>A0A143PV68</accession>
<feature type="binding site" evidence="4">
    <location>
        <position position="152"/>
    </location>
    <ligand>
        <name>D-ribulose 5-phosphate</name>
        <dbReference type="ChEBI" id="CHEBI:58121"/>
    </ligand>
</feature>
<reference evidence="6" key="2">
    <citation type="submission" date="2016-04" db="EMBL/GenBank/DDBJ databases">
        <title>First Complete Genome Sequence of a Subdivision 6 Acidobacterium.</title>
        <authorList>
            <person name="Huang S."/>
            <person name="Vieira S."/>
            <person name="Bunk B."/>
            <person name="Riedel T."/>
            <person name="Sproeer C."/>
            <person name="Overmann J."/>
        </authorList>
    </citation>
    <scope>NUCLEOTIDE SEQUENCE [LARGE SCALE GENOMIC DNA]</scope>
    <source>
        <strain evidence="6">DSM 100886 HEG_-6_39</strain>
    </source>
</reference>
<gene>
    <name evidence="5" type="primary">ywlF</name>
    <name evidence="5" type="ORF">LuPra_05863</name>
</gene>
<dbReference type="AlphaFoldDB" id="A0A143PV68"/>
<evidence type="ECO:0000313" key="6">
    <source>
        <dbReference type="Proteomes" id="UP000076079"/>
    </source>
</evidence>
<evidence type="ECO:0000256" key="1">
    <source>
        <dbReference type="ARBA" id="ARBA00008754"/>
    </source>
</evidence>
<feature type="binding site" evidence="4">
    <location>
        <begin position="82"/>
        <end position="86"/>
    </location>
    <ligand>
        <name>D-ribulose 5-phosphate</name>
        <dbReference type="ChEBI" id="CHEBI:58121"/>
    </ligand>
</feature>
<dbReference type="InterPro" id="IPR004785">
    <property type="entry name" value="RpiB"/>
</dbReference>
<dbReference type="SUPFAM" id="SSF89623">
    <property type="entry name" value="Ribose/Galactose isomerase RpiB/AlsB"/>
    <property type="match status" value="1"/>
</dbReference>
<dbReference type="Proteomes" id="UP000076079">
    <property type="component" value="Chromosome"/>
</dbReference>
<dbReference type="PIRSF" id="PIRSF005384">
    <property type="entry name" value="RpiB_LacA_B"/>
    <property type="match status" value="1"/>
</dbReference>
<dbReference type="NCBIfam" id="NF004051">
    <property type="entry name" value="PRK05571.1"/>
    <property type="match status" value="1"/>
</dbReference>
<sequence length="165" mass="17579">MNRPESGGMRIVQFASMRVALGADHAGVHLKDAVRSLLEARGVEVQDFGTVDETSVDYPDYAAQVGRAVAAGEVDRGILACGTGLGMAIAANKIDGVRAAPVVDLESARLSREHNDANILALGARVTSSDMALQIVSTFLDTPFAGGRHQRRIDKITALEHERRT</sequence>
<keyword evidence="2 5" id="KW-0413">Isomerase</keyword>
<dbReference type="Pfam" id="PF02502">
    <property type="entry name" value="LacAB_rpiB"/>
    <property type="match status" value="1"/>
</dbReference>
<feature type="binding site" evidence="4">
    <location>
        <position position="148"/>
    </location>
    <ligand>
        <name>D-ribulose 5-phosphate</name>
        <dbReference type="ChEBI" id="CHEBI:58121"/>
    </ligand>
</feature>
<organism evidence="5 6">
    <name type="scientific">Luteitalea pratensis</name>
    <dbReference type="NCBI Taxonomy" id="1855912"/>
    <lineage>
        <taxon>Bacteria</taxon>
        <taxon>Pseudomonadati</taxon>
        <taxon>Acidobacteriota</taxon>
        <taxon>Vicinamibacteria</taxon>
        <taxon>Vicinamibacterales</taxon>
        <taxon>Vicinamibacteraceae</taxon>
        <taxon>Luteitalea</taxon>
    </lineage>
</organism>
<reference evidence="5 6" key="1">
    <citation type="journal article" date="2016" name="Genome Announc.">
        <title>First Complete Genome Sequence of a Subdivision 6 Acidobacterium Strain.</title>
        <authorList>
            <person name="Huang S."/>
            <person name="Vieira S."/>
            <person name="Bunk B."/>
            <person name="Riedel T."/>
            <person name="Sproer C."/>
            <person name="Overmann J."/>
        </authorList>
    </citation>
    <scope>NUCLEOTIDE SEQUENCE [LARGE SCALE GENOMIC DNA]</scope>
    <source>
        <strain evidence="6">DSM 100886 HEG_-6_39</strain>
    </source>
</reference>
<feature type="active site" description="Proton donor" evidence="3">
    <location>
        <position position="114"/>
    </location>
</feature>
<proteinExistence type="inferred from homology"/>
<dbReference type="NCBIfam" id="TIGR01120">
    <property type="entry name" value="rpiB"/>
    <property type="match status" value="1"/>
</dbReference>
<dbReference type="Gene3D" id="3.40.1400.10">
    <property type="entry name" value="Sugar-phosphate isomerase, RpiB/LacA/LacB"/>
    <property type="match status" value="1"/>
</dbReference>
<dbReference type="InterPro" id="IPR036569">
    <property type="entry name" value="RpiB_LacA_LacB_sf"/>
</dbReference>
<evidence type="ECO:0000256" key="4">
    <source>
        <dbReference type="PIRSR" id="PIRSR005384-2"/>
    </source>
</evidence>
<dbReference type="NCBIfam" id="TIGR00689">
    <property type="entry name" value="rpiB_lacA_lacB"/>
    <property type="match status" value="1"/>
</dbReference>
<feature type="binding site" evidence="4">
    <location>
        <position position="125"/>
    </location>
    <ligand>
        <name>D-ribulose 5-phosphate</name>
        <dbReference type="ChEBI" id="CHEBI:58121"/>
    </ligand>
</feature>